<dbReference type="AlphaFoldDB" id="X1V2C1"/>
<feature type="non-terminal residue" evidence="2">
    <location>
        <position position="151"/>
    </location>
</feature>
<sequence>MNKTVLILKHEFLHTVKRKGFVIMTLAFPMIALLAIGIYQIVQGIDTSPAPDEEVTIGYVDKMGIFEGYTEQPGGITFIAYHTEEEATSALLTEGISEYFIIPPDYVSTGVVIRYTSEKELEPPDETRWAMKSFLLSNLLEGQASPEIAER</sequence>
<feature type="transmembrane region" description="Helical" evidence="1">
    <location>
        <begin position="21"/>
        <end position="42"/>
    </location>
</feature>
<evidence type="ECO:0000256" key="1">
    <source>
        <dbReference type="SAM" id="Phobius"/>
    </source>
</evidence>
<keyword evidence="1" id="KW-0472">Membrane</keyword>
<keyword evidence="1" id="KW-0812">Transmembrane</keyword>
<evidence type="ECO:0000313" key="2">
    <source>
        <dbReference type="EMBL" id="GAI98789.1"/>
    </source>
</evidence>
<gene>
    <name evidence="2" type="ORF">S12H4_37373</name>
</gene>
<proteinExistence type="predicted"/>
<name>X1V2C1_9ZZZZ</name>
<evidence type="ECO:0008006" key="3">
    <source>
        <dbReference type="Google" id="ProtNLM"/>
    </source>
</evidence>
<organism evidence="2">
    <name type="scientific">marine sediment metagenome</name>
    <dbReference type="NCBI Taxonomy" id="412755"/>
    <lineage>
        <taxon>unclassified sequences</taxon>
        <taxon>metagenomes</taxon>
        <taxon>ecological metagenomes</taxon>
    </lineage>
</organism>
<dbReference type="EMBL" id="BARW01022381">
    <property type="protein sequence ID" value="GAI98789.1"/>
    <property type="molecule type" value="Genomic_DNA"/>
</dbReference>
<comment type="caution">
    <text evidence="2">The sequence shown here is derived from an EMBL/GenBank/DDBJ whole genome shotgun (WGS) entry which is preliminary data.</text>
</comment>
<protein>
    <recommendedName>
        <fullName evidence="3">ABC transporter permease</fullName>
    </recommendedName>
</protein>
<reference evidence="2" key="1">
    <citation type="journal article" date="2014" name="Front. Microbiol.">
        <title>High frequency of phylogenetically diverse reductive dehalogenase-homologous genes in deep subseafloor sedimentary metagenomes.</title>
        <authorList>
            <person name="Kawai M."/>
            <person name="Futagami T."/>
            <person name="Toyoda A."/>
            <person name="Takaki Y."/>
            <person name="Nishi S."/>
            <person name="Hori S."/>
            <person name="Arai W."/>
            <person name="Tsubouchi T."/>
            <person name="Morono Y."/>
            <person name="Uchiyama I."/>
            <person name="Ito T."/>
            <person name="Fujiyama A."/>
            <person name="Inagaki F."/>
            <person name="Takami H."/>
        </authorList>
    </citation>
    <scope>NUCLEOTIDE SEQUENCE</scope>
    <source>
        <strain evidence="2">Expedition CK06-06</strain>
    </source>
</reference>
<keyword evidence="1" id="KW-1133">Transmembrane helix</keyword>
<accession>X1V2C1</accession>